<protein>
    <submittedName>
        <fullName evidence="2">Uncharacterized protein</fullName>
    </submittedName>
</protein>
<proteinExistence type="predicted"/>
<name>A0ABV7VRX6_9GAMM</name>
<dbReference type="EMBL" id="JBHRYB010000005">
    <property type="protein sequence ID" value="MFC3679506.1"/>
    <property type="molecule type" value="Genomic_DNA"/>
</dbReference>
<comment type="caution">
    <text evidence="2">The sequence shown here is derived from an EMBL/GenBank/DDBJ whole genome shotgun (WGS) entry which is preliminary data.</text>
</comment>
<keyword evidence="3" id="KW-1185">Reference proteome</keyword>
<organism evidence="2 3">
    <name type="scientific">Bacterioplanoides pacificum</name>
    <dbReference type="NCBI Taxonomy" id="1171596"/>
    <lineage>
        <taxon>Bacteria</taxon>
        <taxon>Pseudomonadati</taxon>
        <taxon>Pseudomonadota</taxon>
        <taxon>Gammaproteobacteria</taxon>
        <taxon>Oceanospirillales</taxon>
        <taxon>Oceanospirillaceae</taxon>
        <taxon>Bacterioplanoides</taxon>
    </lineage>
</organism>
<evidence type="ECO:0000313" key="2">
    <source>
        <dbReference type="EMBL" id="MFC3679506.1"/>
    </source>
</evidence>
<accession>A0ABV7VRX6</accession>
<gene>
    <name evidence="2" type="ORF">ACFOMG_05195</name>
</gene>
<evidence type="ECO:0000313" key="3">
    <source>
        <dbReference type="Proteomes" id="UP001595722"/>
    </source>
</evidence>
<dbReference type="Proteomes" id="UP001595722">
    <property type="component" value="Unassembled WGS sequence"/>
</dbReference>
<feature type="region of interest" description="Disordered" evidence="1">
    <location>
        <begin position="87"/>
        <end position="106"/>
    </location>
</feature>
<evidence type="ECO:0000256" key="1">
    <source>
        <dbReference type="SAM" id="MobiDB-lite"/>
    </source>
</evidence>
<reference evidence="3" key="1">
    <citation type="journal article" date="2019" name="Int. J. Syst. Evol. Microbiol.">
        <title>The Global Catalogue of Microorganisms (GCM) 10K type strain sequencing project: providing services to taxonomists for standard genome sequencing and annotation.</title>
        <authorList>
            <consortium name="The Broad Institute Genomics Platform"/>
            <consortium name="The Broad Institute Genome Sequencing Center for Infectious Disease"/>
            <person name="Wu L."/>
            <person name="Ma J."/>
        </authorList>
    </citation>
    <scope>NUCLEOTIDE SEQUENCE [LARGE SCALE GENOMIC DNA]</scope>
    <source>
        <strain evidence="3">KCTC 42424</strain>
    </source>
</reference>
<sequence>MNLIVWTFISVPNSCNTNSVGRITRTGPSNARFFYAQRHITDTKKPARGWLIRKIGCGGRIRTGAPNPTTVCSSVNYKHKKTSSRLVNSENWLRGPDSNGGAQPDDRLLVGKLQAQKNQLAAG</sequence>